<accession>A0AA39YDR3</accession>
<gene>
    <name evidence="2" type="ORF">B0T16DRAFT_325929</name>
</gene>
<dbReference type="EMBL" id="JAULSV010000003">
    <property type="protein sequence ID" value="KAK0650035.1"/>
    <property type="molecule type" value="Genomic_DNA"/>
</dbReference>
<dbReference type="InterPro" id="IPR020915">
    <property type="entry name" value="UPF0311"/>
</dbReference>
<name>A0AA39YDR3_9PEZI</name>
<organism evidence="2 3">
    <name type="scientific">Cercophora newfieldiana</name>
    <dbReference type="NCBI Taxonomy" id="92897"/>
    <lineage>
        <taxon>Eukaryota</taxon>
        <taxon>Fungi</taxon>
        <taxon>Dikarya</taxon>
        <taxon>Ascomycota</taxon>
        <taxon>Pezizomycotina</taxon>
        <taxon>Sordariomycetes</taxon>
        <taxon>Sordariomycetidae</taxon>
        <taxon>Sordariales</taxon>
        <taxon>Lasiosphaeriaceae</taxon>
        <taxon>Cercophora</taxon>
    </lineage>
</organism>
<feature type="chain" id="PRO_5041353287" description="Dirigent protein" evidence="1">
    <location>
        <begin position="20"/>
        <end position="164"/>
    </location>
</feature>
<dbReference type="PANTHER" id="PTHR37315">
    <property type="entry name" value="UPF0311 PROTEIN BLR7842"/>
    <property type="match status" value="1"/>
</dbReference>
<evidence type="ECO:0000313" key="2">
    <source>
        <dbReference type="EMBL" id="KAK0650035.1"/>
    </source>
</evidence>
<dbReference type="AlphaFoldDB" id="A0AA39YDR3"/>
<protein>
    <recommendedName>
        <fullName evidence="4">Dirigent protein</fullName>
    </recommendedName>
</protein>
<keyword evidence="1" id="KW-0732">Signal</keyword>
<dbReference type="PANTHER" id="PTHR37315:SF1">
    <property type="entry name" value="UPF0311 PROTEIN BLR7842"/>
    <property type="match status" value="1"/>
</dbReference>
<evidence type="ECO:0000256" key="1">
    <source>
        <dbReference type="SAM" id="SignalP"/>
    </source>
</evidence>
<dbReference type="Pfam" id="PF11578">
    <property type="entry name" value="DUF3237"/>
    <property type="match status" value="1"/>
</dbReference>
<keyword evidence="3" id="KW-1185">Reference proteome</keyword>
<dbReference type="Gene3D" id="2.40.160.20">
    <property type="match status" value="1"/>
</dbReference>
<evidence type="ECO:0000313" key="3">
    <source>
        <dbReference type="Proteomes" id="UP001174936"/>
    </source>
</evidence>
<evidence type="ECO:0008006" key="4">
    <source>
        <dbReference type="Google" id="ProtNLM"/>
    </source>
</evidence>
<feature type="signal peptide" evidence="1">
    <location>
        <begin position="1"/>
        <end position="19"/>
    </location>
</feature>
<reference evidence="2" key="1">
    <citation type="submission" date="2023-06" db="EMBL/GenBank/DDBJ databases">
        <title>Genome-scale phylogeny and comparative genomics of the fungal order Sordariales.</title>
        <authorList>
            <consortium name="Lawrence Berkeley National Laboratory"/>
            <person name="Hensen N."/>
            <person name="Bonometti L."/>
            <person name="Westerberg I."/>
            <person name="Brannstrom I.O."/>
            <person name="Guillou S."/>
            <person name="Cros-Aarteil S."/>
            <person name="Calhoun S."/>
            <person name="Haridas S."/>
            <person name="Kuo A."/>
            <person name="Mondo S."/>
            <person name="Pangilinan J."/>
            <person name="Riley R."/>
            <person name="Labutti K."/>
            <person name="Andreopoulos B."/>
            <person name="Lipzen A."/>
            <person name="Chen C."/>
            <person name="Yanf M."/>
            <person name="Daum C."/>
            <person name="Ng V."/>
            <person name="Clum A."/>
            <person name="Steindorff A."/>
            <person name="Ohm R."/>
            <person name="Martin F."/>
            <person name="Silar P."/>
            <person name="Natvig D."/>
            <person name="Lalanne C."/>
            <person name="Gautier V."/>
            <person name="Ament-Velasquez S.L."/>
            <person name="Kruys A."/>
            <person name="Hutchinson M.I."/>
            <person name="Powell A.J."/>
            <person name="Barry K."/>
            <person name="Miller A.N."/>
            <person name="Grigoriev I.V."/>
            <person name="Debuchy R."/>
            <person name="Gladieux P."/>
            <person name="Thoren M.H."/>
            <person name="Johannesson H."/>
        </authorList>
    </citation>
    <scope>NUCLEOTIDE SEQUENCE</scope>
    <source>
        <strain evidence="2">SMH2532-1</strain>
    </source>
</reference>
<sequence>MRWPHILPLLLPFVHVAAAASAAAAAPLPPGVTFLYNANITVGLSVDVGAIPAGNVSVIPVIGGSLIGPKFSGKILAIGADWGLSTAQGYYYSDMRAQIRTMDNANIYVQMTGLMQGNNGLIYVRTTFQTGHKDYWWLNYAFSFGTMRASGTGYVVDMWYLNGG</sequence>
<proteinExistence type="predicted"/>
<dbReference type="Proteomes" id="UP001174936">
    <property type="component" value="Unassembled WGS sequence"/>
</dbReference>
<comment type="caution">
    <text evidence="2">The sequence shown here is derived from an EMBL/GenBank/DDBJ whole genome shotgun (WGS) entry which is preliminary data.</text>
</comment>